<evidence type="ECO:0000313" key="7">
    <source>
        <dbReference type="Proteomes" id="UP000432464"/>
    </source>
</evidence>
<dbReference type="Gene3D" id="3.30.450.40">
    <property type="match status" value="1"/>
</dbReference>
<dbReference type="PROSITE" id="PS51078">
    <property type="entry name" value="ICLR_ED"/>
    <property type="match status" value="1"/>
</dbReference>
<gene>
    <name evidence="6" type="ORF">GLP40_09480</name>
</gene>
<dbReference type="AlphaFoldDB" id="A0A6I3KX64"/>
<accession>A0A6I3KX64</accession>
<keyword evidence="7" id="KW-1185">Reference proteome</keyword>
<evidence type="ECO:0000256" key="1">
    <source>
        <dbReference type="ARBA" id="ARBA00023015"/>
    </source>
</evidence>
<dbReference type="InterPro" id="IPR005471">
    <property type="entry name" value="Tscrpt_reg_IclR_N"/>
</dbReference>
<dbReference type="PANTHER" id="PTHR30136">
    <property type="entry name" value="HELIX-TURN-HELIX TRANSCRIPTIONAL REGULATOR, ICLR FAMILY"/>
    <property type="match status" value="1"/>
</dbReference>
<comment type="caution">
    <text evidence="6">The sequence shown here is derived from an EMBL/GenBank/DDBJ whole genome shotgun (WGS) entry which is preliminary data.</text>
</comment>
<dbReference type="SUPFAM" id="SSF46785">
    <property type="entry name" value="Winged helix' DNA-binding domain"/>
    <property type="match status" value="1"/>
</dbReference>
<dbReference type="PANTHER" id="PTHR30136:SF35">
    <property type="entry name" value="HTH-TYPE TRANSCRIPTIONAL REGULATOR RV1719"/>
    <property type="match status" value="1"/>
</dbReference>
<dbReference type="InterPro" id="IPR029016">
    <property type="entry name" value="GAF-like_dom_sf"/>
</dbReference>
<dbReference type="InterPro" id="IPR036388">
    <property type="entry name" value="WH-like_DNA-bd_sf"/>
</dbReference>
<evidence type="ECO:0000256" key="2">
    <source>
        <dbReference type="ARBA" id="ARBA00023125"/>
    </source>
</evidence>
<feature type="domain" description="HTH iclR-type" evidence="4">
    <location>
        <begin position="9"/>
        <end position="70"/>
    </location>
</feature>
<dbReference type="GO" id="GO:0003677">
    <property type="term" value="F:DNA binding"/>
    <property type="evidence" value="ECO:0007669"/>
    <property type="project" value="UniProtKB-KW"/>
</dbReference>
<proteinExistence type="predicted"/>
<organism evidence="6 7">
    <name type="scientific">Nocardia aurantiaca</name>
    <dbReference type="NCBI Taxonomy" id="2675850"/>
    <lineage>
        <taxon>Bacteria</taxon>
        <taxon>Bacillati</taxon>
        <taxon>Actinomycetota</taxon>
        <taxon>Actinomycetes</taxon>
        <taxon>Mycobacteriales</taxon>
        <taxon>Nocardiaceae</taxon>
        <taxon>Nocardia</taxon>
    </lineage>
</organism>
<reference evidence="6 7" key="1">
    <citation type="submission" date="2019-11" db="EMBL/GenBank/DDBJ databases">
        <title>Nocardia sp. nov. CT2-14 isolated from soil.</title>
        <authorList>
            <person name="Kanchanasin P."/>
            <person name="Tanasupawat S."/>
            <person name="Yuki M."/>
            <person name="Kudo T."/>
        </authorList>
    </citation>
    <scope>NUCLEOTIDE SEQUENCE [LARGE SCALE GENOMIC DNA]</scope>
    <source>
        <strain evidence="6 7">CT2-14</strain>
    </source>
</reference>
<feature type="domain" description="IclR-ED" evidence="5">
    <location>
        <begin position="71"/>
        <end position="293"/>
    </location>
</feature>
<dbReference type="GO" id="GO:0045892">
    <property type="term" value="P:negative regulation of DNA-templated transcription"/>
    <property type="evidence" value="ECO:0007669"/>
    <property type="project" value="TreeGrafter"/>
</dbReference>
<evidence type="ECO:0000256" key="3">
    <source>
        <dbReference type="ARBA" id="ARBA00023163"/>
    </source>
</evidence>
<dbReference type="SMART" id="SM00346">
    <property type="entry name" value="HTH_ICLR"/>
    <property type="match status" value="1"/>
</dbReference>
<dbReference type="EMBL" id="WMBB01000004">
    <property type="protein sequence ID" value="MTE13005.1"/>
    <property type="molecule type" value="Genomic_DNA"/>
</dbReference>
<sequence length="299" mass="32258">MPAGKTESSPPTQRVVAIVELLAAQRAALTAAEIADTLTLNRSTAGAILAALAERGWVRRLPDLSYELGTRLAAIGARAATRRDDRAWLDQELERLADRVDCGAALTALSGDHLEFVAVTRDRLTAGIECGVRIPLRAPAGAAIIAHATTARQQDWLETRGPERRDEYRAVLATLRSAGYCAWRLEPDSLPGVRVLSEVADHLADHPGSKELRGRVLAQLGTIVGSAYDQSTLDRDVALPLSYLSAPVFDGGGHAVLELQIGPLREDVTRAERRRYLAELSAAARRIEDGLESVPARRA</sequence>
<dbReference type="InterPro" id="IPR036390">
    <property type="entry name" value="WH_DNA-bd_sf"/>
</dbReference>
<protein>
    <submittedName>
        <fullName evidence="6">Helix-turn-helix domain-containing protein</fullName>
    </submittedName>
</protein>
<name>A0A6I3KX64_9NOCA</name>
<keyword evidence="2" id="KW-0238">DNA-binding</keyword>
<dbReference type="SUPFAM" id="SSF55781">
    <property type="entry name" value="GAF domain-like"/>
    <property type="match status" value="1"/>
</dbReference>
<dbReference type="InterPro" id="IPR014757">
    <property type="entry name" value="Tscrpt_reg_IclR_C"/>
</dbReference>
<dbReference type="Pfam" id="PF09339">
    <property type="entry name" value="HTH_IclR"/>
    <property type="match status" value="1"/>
</dbReference>
<dbReference type="PROSITE" id="PS51077">
    <property type="entry name" value="HTH_ICLR"/>
    <property type="match status" value="1"/>
</dbReference>
<dbReference type="Proteomes" id="UP000432464">
    <property type="component" value="Unassembled WGS sequence"/>
</dbReference>
<dbReference type="RefSeq" id="WP_154787489.1">
    <property type="nucleotide sequence ID" value="NZ_WMBB01000004.1"/>
</dbReference>
<keyword evidence="1" id="KW-0805">Transcription regulation</keyword>
<evidence type="ECO:0000313" key="6">
    <source>
        <dbReference type="EMBL" id="MTE13005.1"/>
    </source>
</evidence>
<dbReference type="InterPro" id="IPR050707">
    <property type="entry name" value="HTH_MetabolicPath_Reg"/>
</dbReference>
<keyword evidence="3" id="KW-0804">Transcription</keyword>
<dbReference type="GO" id="GO:0003700">
    <property type="term" value="F:DNA-binding transcription factor activity"/>
    <property type="evidence" value="ECO:0007669"/>
    <property type="project" value="TreeGrafter"/>
</dbReference>
<evidence type="ECO:0000259" key="4">
    <source>
        <dbReference type="PROSITE" id="PS51077"/>
    </source>
</evidence>
<dbReference type="Gene3D" id="1.10.10.10">
    <property type="entry name" value="Winged helix-like DNA-binding domain superfamily/Winged helix DNA-binding domain"/>
    <property type="match status" value="1"/>
</dbReference>
<evidence type="ECO:0000259" key="5">
    <source>
        <dbReference type="PROSITE" id="PS51078"/>
    </source>
</evidence>